<evidence type="ECO:0000313" key="2">
    <source>
        <dbReference type="Proteomes" id="UP000254282"/>
    </source>
</evidence>
<name>A0A381FEZ7_9FLAO</name>
<evidence type="ECO:0008006" key="3">
    <source>
        <dbReference type="Google" id="ProtNLM"/>
    </source>
</evidence>
<dbReference type="InterPro" id="IPR035093">
    <property type="entry name" value="RelE/ParE_toxin_dom_sf"/>
</dbReference>
<dbReference type="EMBL" id="UFVR01000004">
    <property type="protein sequence ID" value="SUX45087.1"/>
    <property type="molecule type" value="Genomic_DNA"/>
</dbReference>
<dbReference type="Gene3D" id="3.30.2310.20">
    <property type="entry name" value="RelE-like"/>
    <property type="match status" value="1"/>
</dbReference>
<proteinExistence type="predicted"/>
<evidence type="ECO:0000313" key="1">
    <source>
        <dbReference type="EMBL" id="SUX45087.1"/>
    </source>
</evidence>
<reference evidence="1 2" key="1">
    <citation type="submission" date="2018-06" db="EMBL/GenBank/DDBJ databases">
        <authorList>
            <consortium name="Pathogen Informatics"/>
            <person name="Doyle S."/>
        </authorList>
    </citation>
    <scope>NUCLEOTIDE SEQUENCE [LARGE SCALE GENOMIC DNA]</scope>
    <source>
        <strain evidence="1 2">NCTC13532</strain>
    </source>
</reference>
<sequence length="99" mass="12046">MMQIEVLTSADLDFKNIEDYLLKEWFLDVLLDFYDKYDKALEIIASEKVIFSRYEDSDFRKYLLTKHNTIIYKIENNVIYITRILQNFQDPDNNYESLK</sequence>
<organism evidence="1 2">
    <name type="scientific">Chryseobacterium indoltheticum</name>
    <dbReference type="NCBI Taxonomy" id="254"/>
    <lineage>
        <taxon>Bacteria</taxon>
        <taxon>Pseudomonadati</taxon>
        <taxon>Bacteroidota</taxon>
        <taxon>Flavobacteriia</taxon>
        <taxon>Flavobacteriales</taxon>
        <taxon>Weeksellaceae</taxon>
        <taxon>Chryseobacterium group</taxon>
        <taxon>Chryseobacterium</taxon>
    </lineage>
</organism>
<dbReference type="RefSeq" id="WP_147293578.1">
    <property type="nucleotide sequence ID" value="NZ_UFVR01000004.1"/>
</dbReference>
<accession>A0A381FEZ7</accession>
<dbReference type="Proteomes" id="UP000254282">
    <property type="component" value="Unassembled WGS sequence"/>
</dbReference>
<dbReference type="AlphaFoldDB" id="A0A381FEZ7"/>
<gene>
    <name evidence="1" type="ORF">NCTC13532_01123</name>
</gene>
<protein>
    <recommendedName>
        <fullName evidence="3">Type II toxin-antitoxin system RelE/ParE family toxin</fullName>
    </recommendedName>
</protein>